<dbReference type="InterPro" id="IPR007657">
    <property type="entry name" value="Glycosyltransferase_61"/>
</dbReference>
<dbReference type="PANTHER" id="PTHR20961">
    <property type="entry name" value="GLYCOSYLTRANSFERASE"/>
    <property type="match status" value="1"/>
</dbReference>
<dbReference type="GO" id="GO:0035269">
    <property type="term" value="P:protein O-linked glycosylation via mannose"/>
    <property type="evidence" value="ECO:0007669"/>
    <property type="project" value="TreeGrafter"/>
</dbReference>
<keyword evidence="7" id="KW-0325">Glycoprotein</keyword>
<dbReference type="EMBL" id="KI894029">
    <property type="protein sequence ID" value="OBR86920.1"/>
    <property type="molecule type" value="Genomic_DNA"/>
</dbReference>
<evidence type="ECO:0000256" key="3">
    <source>
        <dbReference type="ARBA" id="ARBA00022679"/>
    </source>
</evidence>
<evidence type="ECO:0000313" key="10">
    <source>
        <dbReference type="EMBL" id="OBR86920.1"/>
    </source>
</evidence>
<reference evidence="10" key="1">
    <citation type="submission" date="2013-07" db="EMBL/GenBank/DDBJ databases">
        <title>The Genome Sequence of Cryptococcus dejecticola CBS10117.</title>
        <authorList>
            <consortium name="The Broad Institute Genome Sequencing Platform"/>
            <person name="Cuomo C."/>
            <person name="Litvintseva A."/>
            <person name="Chen Y."/>
            <person name="Heitman J."/>
            <person name="Sun S."/>
            <person name="Springer D."/>
            <person name="Dromer F."/>
            <person name="Young S.K."/>
            <person name="Zeng Q."/>
            <person name="Gargeya S."/>
            <person name="Fitzgerald M."/>
            <person name="Abouelleil A."/>
            <person name="Alvarado L."/>
            <person name="Berlin A.M."/>
            <person name="Chapman S.B."/>
            <person name="Dewar J."/>
            <person name="Goldberg J."/>
            <person name="Griggs A."/>
            <person name="Gujja S."/>
            <person name="Hansen M."/>
            <person name="Howarth C."/>
            <person name="Imamovic A."/>
            <person name="Larimer J."/>
            <person name="McCowan C."/>
            <person name="Murphy C."/>
            <person name="Pearson M."/>
            <person name="Priest M."/>
            <person name="Roberts A."/>
            <person name="Saif S."/>
            <person name="Shea T."/>
            <person name="Sykes S."/>
            <person name="Wortman J."/>
            <person name="Nusbaum C."/>
            <person name="Birren B."/>
        </authorList>
    </citation>
    <scope>NUCLEOTIDE SEQUENCE [LARGE SCALE GENOMIC DNA]</scope>
    <source>
        <strain evidence="10">CBS 10117</strain>
    </source>
</reference>
<dbReference type="Pfam" id="PF04577">
    <property type="entry name" value="Glyco_transf_61"/>
    <property type="match status" value="1"/>
</dbReference>
<dbReference type="OrthoDB" id="529273at2759"/>
<dbReference type="GO" id="GO:0097363">
    <property type="term" value="F:protein O-acetylglucosaminyltransferase activity"/>
    <property type="evidence" value="ECO:0007669"/>
    <property type="project" value="TreeGrafter"/>
</dbReference>
<keyword evidence="3" id="KW-0808">Transferase</keyword>
<protein>
    <recommendedName>
        <fullName evidence="9">Glycosyltransferase 61 catalytic domain-containing protein</fullName>
    </recommendedName>
</protein>
<proteinExistence type="predicted"/>
<dbReference type="STRING" id="1296121.A0A1A6AA33"/>
<evidence type="ECO:0000256" key="5">
    <source>
        <dbReference type="ARBA" id="ARBA00022989"/>
    </source>
</evidence>
<dbReference type="InterPro" id="IPR049625">
    <property type="entry name" value="Glyco_transf_61_cat"/>
</dbReference>
<accession>A0A1A6AA33</accession>
<dbReference type="GO" id="GO:0016020">
    <property type="term" value="C:membrane"/>
    <property type="evidence" value="ECO:0007669"/>
    <property type="project" value="UniProtKB-SubCell"/>
</dbReference>
<gene>
    <name evidence="10" type="ORF">I303_02941</name>
</gene>
<evidence type="ECO:0000256" key="4">
    <source>
        <dbReference type="ARBA" id="ARBA00022692"/>
    </source>
</evidence>
<evidence type="ECO:0000256" key="8">
    <source>
        <dbReference type="SAM" id="Phobius"/>
    </source>
</evidence>
<evidence type="ECO:0000256" key="1">
    <source>
        <dbReference type="ARBA" id="ARBA00004167"/>
    </source>
</evidence>
<sequence>MYGIRGVSRNVILSVAVFLGVSTMIYLGIPNLYIQQSDIAEPELFAYSDIDLISSDESGSTTRCHGEGAISGLPGFHVFDKLWYKSGKFYLFSDHPETITLPKLDAITSGHNPFLVRPASEAPHQAKDKSKNSVIRCFPHETIWLNAGIPPAAFQRRHIAKRFNWEFHHYHFLAESLLGGVASLKLVDESKPIESKLDEEKRWLVIPYESGWKDPYGLNEPVVNGLFGNHLVDHSAWREISSNDDWVGLERVVVLIDRWASHRYNPKANVWNKMALDVFDSLPSSAISPSQTDIGLQSMFSGYRDQFLDYMEIRPLQRGKAGMAVYEIPKIVYVDRQASSRRLVPEAHRDLLLILRDLERAGLARTVVGKLEEMSYEDQIKLFASADIMIGVHGNGLTHQVWMAPGGVLVEIFPSGVFLRDYQVVAQVVGHEHVAILDSRIYTKEQWESEPGKLLATSPNDANDKNIQLDKGFVERLLKEKISQFHVEQ</sequence>
<feature type="transmembrane region" description="Helical" evidence="8">
    <location>
        <begin position="12"/>
        <end position="29"/>
    </location>
</feature>
<keyword evidence="6 8" id="KW-0472">Membrane</keyword>
<keyword evidence="2" id="KW-0328">Glycosyltransferase</keyword>
<dbReference type="PANTHER" id="PTHR20961:SF38">
    <property type="entry name" value="PROTEIN O-LINKED-MANNOSE BETA-1,4-N-ACETYLGLUCOSAMINYLTRANSFERASE 2"/>
    <property type="match status" value="1"/>
</dbReference>
<evidence type="ECO:0000256" key="6">
    <source>
        <dbReference type="ARBA" id="ARBA00023136"/>
    </source>
</evidence>
<dbReference type="AlphaFoldDB" id="A0A1A6AA33"/>
<keyword evidence="4 8" id="KW-0812">Transmembrane</keyword>
<name>A0A1A6AA33_9TREE</name>
<evidence type="ECO:0000256" key="2">
    <source>
        <dbReference type="ARBA" id="ARBA00022676"/>
    </source>
</evidence>
<keyword evidence="5 8" id="KW-1133">Transmembrane helix</keyword>
<evidence type="ECO:0000259" key="9">
    <source>
        <dbReference type="Pfam" id="PF04577"/>
    </source>
</evidence>
<dbReference type="VEuPathDB" id="FungiDB:I303_02941"/>
<organism evidence="10">
    <name type="scientific">Kwoniella dejecticola CBS 10117</name>
    <dbReference type="NCBI Taxonomy" id="1296121"/>
    <lineage>
        <taxon>Eukaryota</taxon>
        <taxon>Fungi</taxon>
        <taxon>Dikarya</taxon>
        <taxon>Basidiomycota</taxon>
        <taxon>Agaricomycotina</taxon>
        <taxon>Tremellomycetes</taxon>
        <taxon>Tremellales</taxon>
        <taxon>Cryptococcaceae</taxon>
        <taxon>Kwoniella</taxon>
    </lineage>
</organism>
<dbReference type="GO" id="GO:0005783">
    <property type="term" value="C:endoplasmic reticulum"/>
    <property type="evidence" value="ECO:0007669"/>
    <property type="project" value="TreeGrafter"/>
</dbReference>
<comment type="subcellular location">
    <subcellularLocation>
        <location evidence="1">Membrane</location>
        <topology evidence="1">Single-pass membrane protein</topology>
    </subcellularLocation>
</comment>
<feature type="domain" description="Glycosyltransferase 61 catalytic" evidence="9">
    <location>
        <begin position="208"/>
        <end position="409"/>
    </location>
</feature>
<evidence type="ECO:0000256" key="7">
    <source>
        <dbReference type="ARBA" id="ARBA00023180"/>
    </source>
</evidence>